<proteinExistence type="predicted"/>
<comment type="caution">
    <text evidence="2">The sequence shown here is derived from an EMBL/GenBank/DDBJ whole genome shotgun (WGS) entry which is preliminary data.</text>
</comment>
<accession>A0AA38C8S5</accession>
<reference evidence="2 3" key="1">
    <citation type="journal article" date="2021" name="Nat. Plants">
        <title>The Taxus genome provides insights into paclitaxel biosynthesis.</title>
        <authorList>
            <person name="Xiong X."/>
            <person name="Gou J."/>
            <person name="Liao Q."/>
            <person name="Li Y."/>
            <person name="Zhou Q."/>
            <person name="Bi G."/>
            <person name="Li C."/>
            <person name="Du R."/>
            <person name="Wang X."/>
            <person name="Sun T."/>
            <person name="Guo L."/>
            <person name="Liang H."/>
            <person name="Lu P."/>
            <person name="Wu Y."/>
            <person name="Zhang Z."/>
            <person name="Ro D.K."/>
            <person name="Shang Y."/>
            <person name="Huang S."/>
            <person name="Yan J."/>
        </authorList>
    </citation>
    <scope>NUCLEOTIDE SEQUENCE [LARGE SCALE GENOMIC DNA]</scope>
    <source>
        <strain evidence="2">Ta-2019</strain>
    </source>
</reference>
<protein>
    <submittedName>
        <fullName evidence="2">Uncharacterized protein</fullName>
    </submittedName>
</protein>
<organism evidence="2 3">
    <name type="scientific">Taxus chinensis</name>
    <name type="common">Chinese yew</name>
    <name type="synonym">Taxus wallichiana var. chinensis</name>
    <dbReference type="NCBI Taxonomy" id="29808"/>
    <lineage>
        <taxon>Eukaryota</taxon>
        <taxon>Viridiplantae</taxon>
        <taxon>Streptophyta</taxon>
        <taxon>Embryophyta</taxon>
        <taxon>Tracheophyta</taxon>
        <taxon>Spermatophyta</taxon>
        <taxon>Pinopsida</taxon>
        <taxon>Pinidae</taxon>
        <taxon>Conifers II</taxon>
        <taxon>Cupressales</taxon>
        <taxon>Taxaceae</taxon>
        <taxon>Taxus</taxon>
    </lineage>
</organism>
<name>A0AA38C8S5_TAXCH</name>
<dbReference type="EMBL" id="JAHRHJ020000011">
    <property type="protein sequence ID" value="KAH9296072.1"/>
    <property type="molecule type" value="Genomic_DNA"/>
</dbReference>
<keyword evidence="1" id="KW-0175">Coiled coil</keyword>
<evidence type="ECO:0000313" key="2">
    <source>
        <dbReference type="EMBL" id="KAH9296072.1"/>
    </source>
</evidence>
<dbReference type="AlphaFoldDB" id="A0AA38C8S5"/>
<evidence type="ECO:0000313" key="3">
    <source>
        <dbReference type="Proteomes" id="UP000824469"/>
    </source>
</evidence>
<keyword evidence="3" id="KW-1185">Reference proteome</keyword>
<sequence length="242" mass="28283">MPSFDVEGTYPRTRKMLSWVFELSQGVLMKISETKGINPLVNSQQLSDEKVCNALNKVSVEVEARIFGRNDRVKFLEVELEKKEEELLEKRKDLKQEELISTQLRHELKEEKERVCEVYKKIEMITDVIVLKHPDLAPPEKKYESTLQCLEDLTHILTMERWPLTLESVEEALAHQEREEKLKVVEIITRYTKLLTDVKATVQVVEATYDNCTDRDRVASILVATHEVELKEFQEKNKGNIR</sequence>
<feature type="non-terminal residue" evidence="2">
    <location>
        <position position="242"/>
    </location>
</feature>
<dbReference type="Proteomes" id="UP000824469">
    <property type="component" value="Unassembled WGS sequence"/>
</dbReference>
<gene>
    <name evidence="2" type="ORF">KI387_039660</name>
</gene>
<evidence type="ECO:0000256" key="1">
    <source>
        <dbReference type="SAM" id="Coils"/>
    </source>
</evidence>
<feature type="coiled-coil region" evidence="1">
    <location>
        <begin position="73"/>
        <end position="114"/>
    </location>
</feature>